<evidence type="ECO:0000256" key="1">
    <source>
        <dbReference type="ARBA" id="ARBA00009422"/>
    </source>
</evidence>
<dbReference type="OMA" id="NQLFFHQ"/>
<dbReference type="Pfam" id="PF12816">
    <property type="entry name" value="TPR_Vps8"/>
    <property type="match status" value="1"/>
</dbReference>
<dbReference type="GO" id="GO:0005770">
    <property type="term" value="C:late endosome"/>
    <property type="evidence" value="ECO:0007669"/>
    <property type="project" value="TreeGrafter"/>
</dbReference>
<feature type="compositionally biased region" description="Polar residues" evidence="6">
    <location>
        <begin position="1"/>
        <end position="16"/>
    </location>
</feature>
<evidence type="ECO:0000259" key="7">
    <source>
        <dbReference type="PROSITE" id="PS50089"/>
    </source>
</evidence>
<feature type="region of interest" description="Disordered" evidence="6">
    <location>
        <begin position="1300"/>
        <end position="1323"/>
    </location>
</feature>
<dbReference type="GeneID" id="111254634"/>
<organism evidence="8 9">
    <name type="scientific">Varroa destructor</name>
    <name type="common">Honeybee mite</name>
    <dbReference type="NCBI Taxonomy" id="109461"/>
    <lineage>
        <taxon>Eukaryota</taxon>
        <taxon>Metazoa</taxon>
        <taxon>Ecdysozoa</taxon>
        <taxon>Arthropoda</taxon>
        <taxon>Chelicerata</taxon>
        <taxon>Arachnida</taxon>
        <taxon>Acari</taxon>
        <taxon>Parasitiformes</taxon>
        <taxon>Mesostigmata</taxon>
        <taxon>Gamasina</taxon>
        <taxon>Dermanyssoidea</taxon>
        <taxon>Varroidae</taxon>
        <taxon>Varroa</taxon>
    </lineage>
</organism>
<dbReference type="InterPro" id="IPR056939">
    <property type="entry name" value="Znf_RING_Vps8"/>
</dbReference>
<dbReference type="Gene3D" id="2.130.10.10">
    <property type="entry name" value="YVTN repeat-like/Quinoprotein amine dehydrogenase"/>
    <property type="match status" value="1"/>
</dbReference>
<reference evidence="8" key="1">
    <citation type="submission" date="2021-01" db="UniProtKB">
        <authorList>
            <consortium name="EnsemblMetazoa"/>
        </authorList>
    </citation>
    <scope>IDENTIFICATION</scope>
</reference>
<dbReference type="CTD" id="23355"/>
<dbReference type="InterPro" id="IPR025941">
    <property type="entry name" value="Vps8_central_dom"/>
</dbReference>
<proteinExistence type="inferred from homology"/>
<keyword evidence="2 4" id="KW-0479">Metal-binding</keyword>
<dbReference type="GO" id="GO:0006623">
    <property type="term" value="P:protein targeting to vacuole"/>
    <property type="evidence" value="ECO:0007669"/>
    <property type="project" value="InterPro"/>
</dbReference>
<dbReference type="PROSITE" id="PS50082">
    <property type="entry name" value="WD_REPEATS_2"/>
    <property type="match status" value="1"/>
</dbReference>
<dbReference type="GO" id="GO:0034058">
    <property type="term" value="P:endosomal vesicle fusion"/>
    <property type="evidence" value="ECO:0007669"/>
    <property type="project" value="TreeGrafter"/>
</dbReference>
<dbReference type="Proteomes" id="UP000594260">
    <property type="component" value="Unplaced"/>
</dbReference>
<keyword evidence="9" id="KW-1185">Reference proteome</keyword>
<comment type="similarity">
    <text evidence="1">Belongs to the VPS8 family.</text>
</comment>
<evidence type="ECO:0000313" key="9">
    <source>
        <dbReference type="Proteomes" id="UP000594260"/>
    </source>
</evidence>
<dbReference type="SUPFAM" id="SSF57850">
    <property type="entry name" value="RING/U-box"/>
    <property type="match status" value="1"/>
</dbReference>
<keyword evidence="5" id="KW-0853">WD repeat</keyword>
<evidence type="ECO:0000256" key="3">
    <source>
        <dbReference type="ARBA" id="ARBA00022833"/>
    </source>
</evidence>
<dbReference type="InterPro" id="IPR036322">
    <property type="entry name" value="WD40_repeat_dom_sf"/>
</dbReference>
<dbReference type="FunCoup" id="A0A7M7KSN8">
    <property type="interactions" value="1634"/>
</dbReference>
<keyword evidence="3" id="KW-0862">Zinc</keyword>
<dbReference type="GO" id="GO:0008270">
    <property type="term" value="F:zinc ion binding"/>
    <property type="evidence" value="ECO:0007669"/>
    <property type="project" value="UniProtKB-KW"/>
</dbReference>
<name>A0A7M7KSN8_VARDE</name>
<sequence length="1414" mass="157597">MNSLESEPASSSTNDPVNGEVAHVFDGTLSNEEAHFSGDFDAASGSTPFFCSEINFNEISDTLSIASGISSLSSTSKLRRSPKPAVKGSVVRHVQLRQIGAQLQRAFESGEVGSPSAMAVATLIAIGTSNGVTLVFDSEQILRCKLGASENNHGLVSAVSFNSDATRIIVGHSKGHMTMWDTSNGKLLRNLSDVHTPNHGVLLLAFTGDPTTAVVTDTGGSVFEVNFRKILTSRSYESNCIFSGSRGEVCAMEPLRVACRLRGHPIEGLSLVALGTVTKCIVILLRPVVTVVFTHQLRAETDTIPVLSWQFSFFQEGSRKVCSPVLAFGRKSTIYLFKVHTQSNHKVTFEPLQQLEVSYTMRQLCFVNYKTLAILDHRESLKFLDVRLDEEVESMDCSDLDIIYEGSRYRAEDTGGNVSRAMTVIGETACANTMVSFGSQCLILGGRGIHIYSMRSWTERVNFFSKQKLYSEALKFAISYYNDEGEATSSNRVIEIVTPRTEKSQALVAEKIALLIEEFGLFLVDREGQKIDNLLTHYAANVPLCIHYAVILPTKYQILDTLYELFAQDPMALTVFLSSLQPYISGGDLPELNPVIVKDFVNLLSCENKFGELERSLVQLAITSIDIHQVMSVCKENRLYDAIIYIHNAAMLDYTGPIEEMVDIIAAPLAMNKEPNYAEIEVGNKLMVYISCCLAGAAYPCGTLSLAEASRAREAIVKYLTTPVPSGSLRPPFYCLRTLLHFNAREFLNVVSLAFQDEQLSATEESGETTETPEPPEAIAATLGQDKQQIVDILLQLMVREEGFETHEMSALFTFLARQMAKQVAGTGIRVDKQLFEQVVEYLTNADEESRMEERQQAMMELLTSGGLKDIPIERLLELAEQARFYRVCEILYEQQRRFDKVLLCYLNDPARRTKSFAYITQILNGVDYKAAEKIQLENQVVAVIDELIQVDAMSMAALVIDLLPKRIKEVLDRLEGMPETQYHLLEGVYRLAAGECQDTIIGVKDAEAVTVSPDVQEKYVELKCIFDPDGVLAFLKGVEYFRDLEVLAICKTHRVYEATAFILEKLREIPEAFESYLSLVEQHLIQWLRSLDTASPPSDCSKVSDQIGKVVYFLQRNCGALQADDRETMWFRLLDVVMKPQKDSLDRPDLRELTSSLLNAMMGHVSPYSILTKVMSDPAYNLNEFREVRRFIGAMIDTYNFEQTMLATTSNLINCDLSCKLADLKRLANRAVVATVATCAFCNRPYAGADTREVIVFRCGHGYHRECVDQKFEARTVSDLKCLRCGRMNCTAFGLPSESSTHAGNAQEGQKGGAAADGSRQVRKRRIRTIVPRLLPKEAYTENNETRSVTVYSTLSPVQMEALEHFKMTQKMPQASTSNEEVRLRAGTLLSRDDFKLFLGPSPDNPVARELFS</sequence>
<dbReference type="PANTHER" id="PTHR12616">
    <property type="entry name" value="VACUOLAR PROTEIN SORTING VPS41"/>
    <property type="match status" value="1"/>
</dbReference>
<feature type="domain" description="RING-type" evidence="7">
    <location>
        <begin position="1240"/>
        <end position="1286"/>
    </location>
</feature>
<keyword evidence="2 4" id="KW-0863">Zinc-finger</keyword>
<evidence type="ECO:0000256" key="6">
    <source>
        <dbReference type="SAM" id="MobiDB-lite"/>
    </source>
</evidence>
<accession>A0A7M7KSN8</accession>
<feature type="compositionally biased region" description="Polar residues" evidence="6">
    <location>
        <begin position="1300"/>
        <end position="1309"/>
    </location>
</feature>
<dbReference type="InterPro" id="IPR001680">
    <property type="entry name" value="WD40_rpt"/>
</dbReference>
<dbReference type="RefSeq" id="XP_022671426.1">
    <property type="nucleotide sequence ID" value="XM_022815691.1"/>
</dbReference>
<dbReference type="GO" id="GO:0030897">
    <property type="term" value="C:HOPS complex"/>
    <property type="evidence" value="ECO:0007669"/>
    <property type="project" value="TreeGrafter"/>
</dbReference>
<dbReference type="PANTHER" id="PTHR12616:SF8">
    <property type="entry name" value="VACUOLAR PROTEIN SORTING-ASSOCIATED PROTEIN 8 HOMOLOG"/>
    <property type="match status" value="1"/>
</dbReference>
<dbReference type="EnsemblMetazoa" id="XM_022815691">
    <property type="protein sequence ID" value="XP_022671426"/>
    <property type="gene ID" value="LOC111254634"/>
</dbReference>
<dbReference type="KEGG" id="vde:111254634"/>
<dbReference type="InParanoid" id="A0A7M7KSN8"/>
<feature type="region of interest" description="Disordered" evidence="6">
    <location>
        <begin position="1"/>
        <end position="20"/>
    </location>
</feature>
<dbReference type="OrthoDB" id="289913at2759"/>
<dbReference type="InterPro" id="IPR015943">
    <property type="entry name" value="WD40/YVTN_repeat-like_dom_sf"/>
</dbReference>
<dbReference type="Pfam" id="PF23412">
    <property type="entry name" value="zf_RING_Vps8"/>
    <property type="match status" value="1"/>
</dbReference>
<evidence type="ECO:0000313" key="8">
    <source>
        <dbReference type="EnsemblMetazoa" id="XP_022671426"/>
    </source>
</evidence>
<protein>
    <recommendedName>
        <fullName evidence="7">RING-type domain-containing protein</fullName>
    </recommendedName>
</protein>
<dbReference type="PROSITE" id="PS50089">
    <property type="entry name" value="ZF_RING_2"/>
    <property type="match status" value="1"/>
</dbReference>
<dbReference type="InterPro" id="IPR045111">
    <property type="entry name" value="Vps41/Vps8"/>
</dbReference>
<evidence type="ECO:0000256" key="5">
    <source>
        <dbReference type="PROSITE-ProRule" id="PRU00221"/>
    </source>
</evidence>
<evidence type="ECO:0000256" key="2">
    <source>
        <dbReference type="ARBA" id="ARBA00022771"/>
    </source>
</evidence>
<dbReference type="Pfam" id="PF23410">
    <property type="entry name" value="Beta-prop_VPS8"/>
    <property type="match status" value="1"/>
</dbReference>
<dbReference type="SUPFAM" id="SSF50978">
    <property type="entry name" value="WD40 repeat-like"/>
    <property type="match status" value="1"/>
</dbReference>
<evidence type="ECO:0000256" key="4">
    <source>
        <dbReference type="PROSITE-ProRule" id="PRU00175"/>
    </source>
</evidence>
<dbReference type="InterPro" id="IPR001841">
    <property type="entry name" value="Znf_RING"/>
</dbReference>
<feature type="repeat" description="WD" evidence="5">
    <location>
        <begin position="149"/>
        <end position="190"/>
    </location>
</feature>